<keyword evidence="3" id="KW-1185">Reference proteome</keyword>
<organism evidence="2 3">
    <name type="scientific">Apiospora aurea</name>
    <dbReference type="NCBI Taxonomy" id="335848"/>
    <lineage>
        <taxon>Eukaryota</taxon>
        <taxon>Fungi</taxon>
        <taxon>Dikarya</taxon>
        <taxon>Ascomycota</taxon>
        <taxon>Pezizomycotina</taxon>
        <taxon>Sordariomycetes</taxon>
        <taxon>Xylariomycetidae</taxon>
        <taxon>Amphisphaeriales</taxon>
        <taxon>Apiosporaceae</taxon>
        <taxon>Apiospora</taxon>
    </lineage>
</organism>
<evidence type="ECO:0000256" key="1">
    <source>
        <dbReference type="SAM" id="MobiDB-lite"/>
    </source>
</evidence>
<comment type="caution">
    <text evidence="2">The sequence shown here is derived from an EMBL/GenBank/DDBJ whole genome shotgun (WGS) entry which is preliminary data.</text>
</comment>
<evidence type="ECO:0000313" key="3">
    <source>
        <dbReference type="Proteomes" id="UP001391051"/>
    </source>
</evidence>
<reference evidence="2 3" key="1">
    <citation type="submission" date="2023-01" db="EMBL/GenBank/DDBJ databases">
        <title>Analysis of 21 Apiospora genomes using comparative genomics revels a genus with tremendous synthesis potential of carbohydrate active enzymes and secondary metabolites.</title>
        <authorList>
            <person name="Sorensen T."/>
        </authorList>
    </citation>
    <scope>NUCLEOTIDE SEQUENCE [LARGE SCALE GENOMIC DNA]</scope>
    <source>
        <strain evidence="2 3">CBS 24483</strain>
    </source>
</reference>
<dbReference type="GeneID" id="92071082"/>
<evidence type="ECO:0008006" key="4">
    <source>
        <dbReference type="Google" id="ProtNLM"/>
    </source>
</evidence>
<gene>
    <name evidence="2" type="ORF">PG986_001798</name>
</gene>
<dbReference type="Proteomes" id="UP001391051">
    <property type="component" value="Unassembled WGS sequence"/>
</dbReference>
<name>A0ABR1QXW7_9PEZI</name>
<dbReference type="EMBL" id="JAQQWE010000001">
    <property type="protein sequence ID" value="KAK7967521.1"/>
    <property type="molecule type" value="Genomic_DNA"/>
</dbReference>
<protein>
    <recommendedName>
        <fullName evidence="4">F-box domain-containing protein</fullName>
    </recommendedName>
</protein>
<dbReference type="RefSeq" id="XP_066706913.1">
    <property type="nucleotide sequence ID" value="XM_066838020.1"/>
</dbReference>
<feature type="region of interest" description="Disordered" evidence="1">
    <location>
        <begin position="280"/>
        <end position="305"/>
    </location>
</feature>
<accession>A0ABR1QXW7</accession>
<evidence type="ECO:0000313" key="2">
    <source>
        <dbReference type="EMBL" id="KAK7967521.1"/>
    </source>
</evidence>
<proteinExistence type="predicted"/>
<sequence length="385" mass="43727">MIVNCAKRGWFRNRKLSLQLKSPLLSLPVDIFLVVVDSLSSEAILCLALTSRAAFELLGHRLESLVVQKPALLPLLERDLQNRFVYCHTCKVLHACDAERDVAKAFASSLPWSPWCRFFYRNIALCCGKSEYTSFNPHFQLRHYHARIIRNDLLYDYGQFSELLHVTADPKAVMKRAAHKPFWRQTTRVRLIDGELFLAISHELVYGGRDSPTVRDYLDHQPHFICGHYGTHAGAELPGLSFRVPGLAVSKKERAGSSMTTVHYDRAFCPMCLTDFSLSQPGGGGGAESDDTDGPGASQEQQPGGQGRTWLTIVAYHQLGNLEAEDEWTWQSFVLPKWSKASALLPLRNYSVDYPGCVIERWDSRKISSDTWWPYRKDDEHYGYI</sequence>